<reference evidence="1 2" key="1">
    <citation type="submission" date="2018-12" db="EMBL/GenBank/DDBJ databases">
        <title>Persistence of Moraxella catarrhalis in Chronic Obstructive Pulmonary Disease and Regulation of the Hag/MID Adhesin.</title>
        <authorList>
            <person name="Murphy T."/>
            <person name="Zhao X."/>
            <person name="Vyas G."/>
            <person name="Aluvathingal J."/>
            <person name="Nadendla S."/>
            <person name="Tallon L."/>
            <person name="Tettelin H."/>
        </authorList>
    </citation>
    <scope>NUCLEOTIDE SEQUENCE [LARGE SCALE GENOMIC DNA]</scope>
    <source>
        <strain evidence="1 2">46P58B1</strain>
    </source>
</reference>
<dbReference type="AlphaFoldDB" id="A0A3Q9GFH7"/>
<dbReference type="Proteomes" id="UP000280228">
    <property type="component" value="Chromosome"/>
</dbReference>
<protein>
    <submittedName>
        <fullName evidence="1">Uncharacterized protein</fullName>
    </submittedName>
</protein>
<organism evidence="1 2">
    <name type="scientific">Moraxella catarrhalis</name>
    <name type="common">Branhamella catarrhalis</name>
    <dbReference type="NCBI Taxonomy" id="480"/>
    <lineage>
        <taxon>Bacteria</taxon>
        <taxon>Pseudomonadati</taxon>
        <taxon>Pseudomonadota</taxon>
        <taxon>Gammaproteobacteria</taxon>
        <taxon>Moraxellales</taxon>
        <taxon>Moraxellaceae</taxon>
        <taxon>Moraxella</taxon>
    </lineage>
</organism>
<proteinExistence type="predicted"/>
<gene>
    <name evidence="1" type="ORF">EJK53_2192</name>
</gene>
<accession>A0A3Q9GFH7</accession>
<name>A0A3Q9GFH7_MORCA</name>
<evidence type="ECO:0000313" key="2">
    <source>
        <dbReference type="Proteomes" id="UP000280228"/>
    </source>
</evidence>
<dbReference type="EMBL" id="CP034662">
    <property type="protein sequence ID" value="AZQ92966.1"/>
    <property type="molecule type" value="Genomic_DNA"/>
</dbReference>
<sequence>MAFYLKISPNPQQNQSLTNFLPSILKNCFTSHDIMPIIRTT</sequence>
<evidence type="ECO:0000313" key="1">
    <source>
        <dbReference type="EMBL" id="AZQ92966.1"/>
    </source>
</evidence>